<comment type="subcellular location">
    <subcellularLocation>
        <location evidence="1">Mitochondrion</location>
    </subcellularLocation>
</comment>
<protein>
    <recommendedName>
        <fullName evidence="9">Small ribosomal subunit protein mS40</fullName>
    </recommendedName>
    <alternativeName>
        <fullName evidence="8">28S ribosomal protein S18-2, mitochondrial</fullName>
    </alternativeName>
    <alternativeName>
        <fullName evidence="10">28S ribosomal protein S18b, mitochondrial</fullName>
    </alternativeName>
</protein>
<proteinExistence type="inferred from homology"/>
<dbReference type="GO" id="GO:0003735">
    <property type="term" value="F:structural constituent of ribosome"/>
    <property type="evidence" value="ECO:0007669"/>
    <property type="project" value="InterPro"/>
</dbReference>
<comment type="similarity">
    <text evidence="2">Belongs to the bacterial ribosomal protein bS18 family. Mitochondrion-specific ribosomal protein mS40 subfamily.</text>
</comment>
<evidence type="ECO:0000256" key="8">
    <source>
        <dbReference type="ARBA" id="ARBA00032055"/>
    </source>
</evidence>
<dbReference type="GeneTree" id="ENSGT00390000010554"/>
<dbReference type="GeneID" id="112264524"/>
<dbReference type="SUPFAM" id="SSF46911">
    <property type="entry name" value="Ribosomal protein S18"/>
    <property type="match status" value="1"/>
</dbReference>
<keyword evidence="5" id="KW-0689">Ribosomal protein</keyword>
<reference evidence="12" key="1">
    <citation type="journal article" date="2018" name="PLoS ONE">
        <title>Chinook salmon (Oncorhynchus tshawytscha) genome and transcriptome.</title>
        <authorList>
            <person name="Christensen K.A."/>
            <person name="Leong J.S."/>
            <person name="Sakhrani D."/>
            <person name="Biagi C.A."/>
            <person name="Minkley D.R."/>
            <person name="Withler R.E."/>
            <person name="Rondeau E.B."/>
            <person name="Koop B.F."/>
            <person name="Devlin R.H."/>
        </authorList>
    </citation>
    <scope>NUCLEOTIDE SEQUENCE [LARGE SCALE GENOMIC DNA]</scope>
</reference>
<dbReference type="GO" id="GO:0032543">
    <property type="term" value="P:mitochondrial translation"/>
    <property type="evidence" value="ECO:0007669"/>
    <property type="project" value="InterPro"/>
</dbReference>
<evidence type="ECO:0000256" key="9">
    <source>
        <dbReference type="ARBA" id="ARBA00035130"/>
    </source>
</evidence>
<gene>
    <name evidence="11" type="primary">MRPS18B</name>
</gene>
<dbReference type="PANTHER" id="PTHR13329:SF2">
    <property type="entry name" value="SMALL RIBOSOMAL SUBUNIT PROTEIN MS40"/>
    <property type="match status" value="1"/>
</dbReference>
<organism evidence="11 12">
    <name type="scientific">Oncorhynchus tshawytscha</name>
    <name type="common">Chinook salmon</name>
    <name type="synonym">Salmo tshawytscha</name>
    <dbReference type="NCBI Taxonomy" id="74940"/>
    <lineage>
        <taxon>Eukaryota</taxon>
        <taxon>Metazoa</taxon>
        <taxon>Chordata</taxon>
        <taxon>Craniata</taxon>
        <taxon>Vertebrata</taxon>
        <taxon>Euteleostomi</taxon>
        <taxon>Actinopterygii</taxon>
        <taxon>Neopterygii</taxon>
        <taxon>Teleostei</taxon>
        <taxon>Protacanthopterygii</taxon>
        <taxon>Salmoniformes</taxon>
        <taxon>Salmonidae</taxon>
        <taxon>Salmoninae</taxon>
        <taxon>Oncorhynchus</taxon>
    </lineage>
</organism>
<evidence type="ECO:0000256" key="3">
    <source>
        <dbReference type="ARBA" id="ARBA00022553"/>
    </source>
</evidence>
<dbReference type="Gene3D" id="4.10.640.10">
    <property type="entry name" value="Ribosomal protein S18"/>
    <property type="match status" value="1"/>
</dbReference>
<keyword evidence="7" id="KW-0687">Ribonucleoprotein</keyword>
<evidence type="ECO:0000256" key="6">
    <source>
        <dbReference type="ARBA" id="ARBA00023128"/>
    </source>
</evidence>
<evidence type="ECO:0000256" key="4">
    <source>
        <dbReference type="ARBA" id="ARBA00022946"/>
    </source>
</evidence>
<evidence type="ECO:0000256" key="7">
    <source>
        <dbReference type="ARBA" id="ARBA00023274"/>
    </source>
</evidence>
<name>A0AAZ3PUQ4_ONCTS</name>
<keyword evidence="3" id="KW-0597">Phosphoprotein</keyword>
<dbReference type="Pfam" id="PF01084">
    <property type="entry name" value="Ribosomal_S18"/>
    <property type="match status" value="1"/>
</dbReference>
<dbReference type="Proteomes" id="UP000694402">
    <property type="component" value="Unassembled WGS sequence"/>
</dbReference>
<keyword evidence="12" id="KW-1185">Reference proteome</keyword>
<reference evidence="11" key="2">
    <citation type="submission" date="2025-08" db="UniProtKB">
        <authorList>
            <consortium name="Ensembl"/>
        </authorList>
    </citation>
    <scope>IDENTIFICATION</scope>
</reference>
<dbReference type="InterPro" id="IPR036870">
    <property type="entry name" value="Ribosomal_bS18_sf"/>
</dbReference>
<evidence type="ECO:0000256" key="5">
    <source>
        <dbReference type="ARBA" id="ARBA00022980"/>
    </source>
</evidence>
<evidence type="ECO:0000256" key="10">
    <source>
        <dbReference type="ARBA" id="ARBA00035515"/>
    </source>
</evidence>
<dbReference type="AlphaFoldDB" id="A0AAZ3PUQ4"/>
<dbReference type="InterPro" id="IPR040054">
    <property type="entry name" value="MRPS18B"/>
</dbReference>
<evidence type="ECO:0000256" key="2">
    <source>
        <dbReference type="ARBA" id="ARBA00006136"/>
    </source>
</evidence>
<accession>A0AAZ3PUQ4</accession>
<evidence type="ECO:0000313" key="11">
    <source>
        <dbReference type="Ensembl" id="ENSOTSP00005120376.1"/>
    </source>
</evidence>
<dbReference type="InterPro" id="IPR001648">
    <property type="entry name" value="Ribosomal_bS18"/>
</dbReference>
<dbReference type="PANTHER" id="PTHR13329">
    <property type="entry name" value="MITOCHONDRIAL RIBOSOMAL PROTEIN S18B"/>
    <property type="match status" value="1"/>
</dbReference>
<keyword evidence="4" id="KW-0809">Transit peptide</keyword>
<dbReference type="RefSeq" id="XP_024296956.1">
    <property type="nucleotide sequence ID" value="XM_024441188.2"/>
</dbReference>
<dbReference type="GO" id="GO:0005763">
    <property type="term" value="C:mitochondrial small ribosomal subunit"/>
    <property type="evidence" value="ECO:0007669"/>
    <property type="project" value="UniProtKB-ARBA"/>
</dbReference>
<keyword evidence="6" id="KW-0496">Mitochondrion</keyword>
<sequence length="270" mass="30255">MSFFGHAQINNVLLHISPVNFQPSAVNVKMAASIRGIGRILCRVTPLLLQNIRQNKSLPVRLWTRAVFPGVQSSLALCTAASPEIPSDAGEALARYKDRPWDYLESEEYIALYGTSPVWSDYRRNHKGGIPPQKTRKTCIRGDKICGNPCPICRDSNVIINYQNVKLLQQFISPNTGIVYDSTRTGVCQKQQKQLNQAIGTARDHGLLPFQVPHVDFSGEDYSNCHDAVGSTPPPPTITSGDPWYRWYHTIQPDETEVAKVKKTYKAYLK</sequence>
<evidence type="ECO:0000313" key="12">
    <source>
        <dbReference type="Proteomes" id="UP000694402"/>
    </source>
</evidence>
<dbReference type="FunFam" id="4.10.640.10:FF:000008">
    <property type="entry name" value="28S ribosomal protein S18b, mitochondrial"/>
    <property type="match status" value="1"/>
</dbReference>
<dbReference type="Ensembl" id="ENSOTST00005143311.1">
    <property type="protein sequence ID" value="ENSOTSP00005120376.1"/>
    <property type="gene ID" value="ENSOTSG00005036567.2"/>
</dbReference>
<evidence type="ECO:0000256" key="1">
    <source>
        <dbReference type="ARBA" id="ARBA00004173"/>
    </source>
</evidence>
<reference evidence="11" key="3">
    <citation type="submission" date="2025-09" db="UniProtKB">
        <authorList>
            <consortium name="Ensembl"/>
        </authorList>
    </citation>
    <scope>IDENTIFICATION</scope>
</reference>